<keyword evidence="3 5" id="KW-0560">Oxidoreductase</keyword>
<dbReference type="FunFam" id="3.40.30.10:FF:000010">
    <property type="entry name" value="Glutathione peroxidase"/>
    <property type="match status" value="1"/>
</dbReference>
<dbReference type="PROSITE" id="PS00460">
    <property type="entry name" value="GLUTATHIONE_PEROXID_1"/>
    <property type="match status" value="1"/>
</dbReference>
<comment type="similarity">
    <text evidence="1 5">Belongs to the glutathione peroxidase family.</text>
</comment>
<dbReference type="PANTHER" id="PTHR11592">
    <property type="entry name" value="GLUTATHIONE PEROXIDASE"/>
    <property type="match status" value="1"/>
</dbReference>
<proteinExistence type="inferred from homology"/>
<dbReference type="GO" id="GO:0004601">
    <property type="term" value="F:peroxidase activity"/>
    <property type="evidence" value="ECO:0007669"/>
    <property type="project" value="UniProtKB-KW"/>
</dbReference>
<accession>A0AAX2GVH0</accession>
<evidence type="ECO:0000256" key="2">
    <source>
        <dbReference type="ARBA" id="ARBA00022559"/>
    </source>
</evidence>
<dbReference type="PANTHER" id="PTHR11592:SF78">
    <property type="entry name" value="GLUTATHIONE PEROXIDASE"/>
    <property type="match status" value="1"/>
</dbReference>
<dbReference type="SUPFAM" id="SSF52833">
    <property type="entry name" value="Thioredoxin-like"/>
    <property type="match status" value="1"/>
</dbReference>
<dbReference type="AlphaFoldDB" id="A0AAX2GVH0"/>
<protein>
    <recommendedName>
        <fullName evidence="5">Glutathione peroxidase</fullName>
    </recommendedName>
</protein>
<name>A0AAX2GVH0_9FLAO</name>
<evidence type="ECO:0000256" key="1">
    <source>
        <dbReference type="ARBA" id="ARBA00006926"/>
    </source>
</evidence>
<dbReference type="PIRSF" id="PIRSF000303">
    <property type="entry name" value="Glutathion_perox"/>
    <property type="match status" value="1"/>
</dbReference>
<dbReference type="InterPro" id="IPR029759">
    <property type="entry name" value="GPX_AS"/>
</dbReference>
<dbReference type="CDD" id="cd00340">
    <property type="entry name" value="GSH_Peroxidase"/>
    <property type="match status" value="1"/>
</dbReference>
<organism evidence="7 8">
    <name type="scientific">Capnocytophaga haemolytica</name>
    <dbReference type="NCBI Taxonomy" id="45243"/>
    <lineage>
        <taxon>Bacteria</taxon>
        <taxon>Pseudomonadati</taxon>
        <taxon>Bacteroidota</taxon>
        <taxon>Flavobacteriia</taxon>
        <taxon>Flavobacteriales</taxon>
        <taxon>Flavobacteriaceae</taxon>
        <taxon>Capnocytophaga</taxon>
    </lineage>
</organism>
<dbReference type="InterPro" id="IPR036249">
    <property type="entry name" value="Thioredoxin-like_sf"/>
</dbReference>
<evidence type="ECO:0000256" key="3">
    <source>
        <dbReference type="ARBA" id="ARBA00023002"/>
    </source>
</evidence>
<feature type="domain" description="Thioredoxin" evidence="6">
    <location>
        <begin position="45"/>
        <end position="206"/>
    </location>
</feature>
<evidence type="ECO:0000256" key="4">
    <source>
        <dbReference type="PIRSR" id="PIRSR000303-1"/>
    </source>
</evidence>
<dbReference type="PROSITE" id="PS51352">
    <property type="entry name" value="THIOREDOXIN_2"/>
    <property type="match status" value="1"/>
</dbReference>
<dbReference type="Pfam" id="PF00255">
    <property type="entry name" value="GSHPx"/>
    <property type="match status" value="1"/>
</dbReference>
<dbReference type="PROSITE" id="PS51355">
    <property type="entry name" value="GLUTATHIONE_PEROXID_3"/>
    <property type="match status" value="1"/>
</dbReference>
<gene>
    <name evidence="7" type="primary">bsaA</name>
    <name evidence="7" type="ORF">SAMEA44541418_00467</name>
</gene>
<evidence type="ECO:0000256" key="5">
    <source>
        <dbReference type="RuleBase" id="RU000499"/>
    </source>
</evidence>
<dbReference type="GO" id="GO:0034599">
    <property type="term" value="P:cellular response to oxidative stress"/>
    <property type="evidence" value="ECO:0007669"/>
    <property type="project" value="TreeGrafter"/>
</dbReference>
<feature type="active site" evidence="4">
    <location>
        <position position="83"/>
    </location>
</feature>
<dbReference type="PRINTS" id="PR01011">
    <property type="entry name" value="GLUTPROXDASE"/>
</dbReference>
<sequence length="206" mass="23814">MQIYKNLSNCKLFLRNFAAKRNIMTRIIFIITLCISFMENLQAQQNNDKTIYQFTVTDISGKEFPMVSLKGKKVMIVNTASKCGLTPQYEQLEALYQKYKDRDFIIVGFPANNFLKQEPGSNDEIASFCKINYGVTFPMMSKISVKGKDMHPLYQFLTQKSKNGFEDSKVSWNFQKYLIGKDGKLEKIIDPKTLPNDPSVIEWIEK</sequence>
<dbReference type="InterPro" id="IPR013766">
    <property type="entry name" value="Thioredoxin_domain"/>
</dbReference>
<dbReference type="Proteomes" id="UP000215539">
    <property type="component" value="Chromosome 1"/>
</dbReference>
<evidence type="ECO:0000313" key="8">
    <source>
        <dbReference type="Proteomes" id="UP000215539"/>
    </source>
</evidence>
<reference evidence="7 8" key="1">
    <citation type="submission" date="2017-06" db="EMBL/GenBank/DDBJ databases">
        <authorList>
            <consortium name="Pathogen Informatics"/>
        </authorList>
    </citation>
    <scope>NUCLEOTIDE SEQUENCE [LARGE SCALE GENOMIC DNA]</scope>
    <source>
        <strain evidence="7 8">NCTC12947</strain>
    </source>
</reference>
<evidence type="ECO:0000313" key="7">
    <source>
        <dbReference type="EMBL" id="SNV04647.1"/>
    </source>
</evidence>
<evidence type="ECO:0000259" key="6">
    <source>
        <dbReference type="PROSITE" id="PS51352"/>
    </source>
</evidence>
<dbReference type="InterPro" id="IPR000889">
    <property type="entry name" value="Glutathione_peroxidase"/>
</dbReference>
<keyword evidence="2 5" id="KW-0575">Peroxidase</keyword>
<dbReference type="EMBL" id="LT906449">
    <property type="protein sequence ID" value="SNV04647.1"/>
    <property type="molecule type" value="Genomic_DNA"/>
</dbReference>
<dbReference type="Gene3D" id="3.40.30.10">
    <property type="entry name" value="Glutaredoxin"/>
    <property type="match status" value="1"/>
</dbReference>